<dbReference type="InterPro" id="IPR012337">
    <property type="entry name" value="RNaseH-like_sf"/>
</dbReference>
<dbReference type="Pfam" id="PF13683">
    <property type="entry name" value="rve_3"/>
    <property type="match status" value="1"/>
</dbReference>
<dbReference type="PANTHER" id="PTHR46889:SF4">
    <property type="entry name" value="TRANSPOSASE INSO FOR INSERTION SEQUENCE ELEMENT IS911B-RELATED"/>
    <property type="match status" value="1"/>
</dbReference>
<feature type="domain" description="Integrase catalytic" evidence="1">
    <location>
        <begin position="47"/>
        <end position="113"/>
    </location>
</feature>
<accession>A0A3B0F2E0</accession>
<reference evidence="3" key="2">
    <citation type="submission" date="2018-10" db="EMBL/GenBank/DDBJ databases">
        <authorList>
            <person name="Wang Y."/>
            <person name="Wang J."/>
            <person name="Yang X."/>
            <person name="Wang Z."/>
            <person name="Huang Y."/>
        </authorList>
    </citation>
    <scope>NUCLEOTIDE SEQUENCE [LARGE SCALE GENOMIC DNA]</scope>
    <source>
        <strain evidence="3">J015</strain>
    </source>
</reference>
<dbReference type="Gene3D" id="3.30.420.10">
    <property type="entry name" value="Ribonuclease H-like superfamily/Ribonuclease H"/>
    <property type="match status" value="1"/>
</dbReference>
<dbReference type="InterPro" id="IPR050900">
    <property type="entry name" value="Transposase_IS3/IS150/IS904"/>
</dbReference>
<dbReference type="SUPFAM" id="SSF53098">
    <property type="entry name" value="Ribonuclease H-like"/>
    <property type="match status" value="1"/>
</dbReference>
<protein>
    <recommendedName>
        <fullName evidence="1">Integrase catalytic domain-containing protein</fullName>
    </recommendedName>
</protein>
<evidence type="ECO:0000313" key="3">
    <source>
        <dbReference type="Proteomes" id="UP000273159"/>
    </source>
</evidence>
<evidence type="ECO:0000259" key="1">
    <source>
        <dbReference type="Pfam" id="PF13683"/>
    </source>
</evidence>
<organism evidence="2 3">
    <name type="scientific">Pseudarthrobacter phenanthrenivorans</name>
    <name type="common">Arthrobacter phenanthrenivorans</name>
    <dbReference type="NCBI Taxonomy" id="361575"/>
    <lineage>
        <taxon>Bacteria</taxon>
        <taxon>Bacillati</taxon>
        <taxon>Actinomycetota</taxon>
        <taxon>Actinomycetes</taxon>
        <taxon>Micrococcales</taxon>
        <taxon>Micrococcaceae</taxon>
        <taxon>Pseudarthrobacter</taxon>
    </lineage>
</organism>
<dbReference type="Proteomes" id="UP000273159">
    <property type="component" value="Unassembled WGS sequence"/>
</dbReference>
<dbReference type="PANTHER" id="PTHR46889">
    <property type="entry name" value="TRANSPOSASE INSF FOR INSERTION SEQUENCE IS3B-RELATED"/>
    <property type="match status" value="1"/>
</dbReference>
<dbReference type="InterPro" id="IPR001584">
    <property type="entry name" value="Integrase_cat-core"/>
</dbReference>
<sequence>MTGLPVATFIQPAGLPIATSRIEVLRRPVESVQYTSREMGTWCAGNKIRQSMGATGVCWDNAVAESLFSSLKNEFYPHHSFTTRQDARLATMRYIEVFYNRWRPHSNNQGLPPATAMAKFTIKNQQLPAAA</sequence>
<comment type="caution">
    <text evidence="2">The sequence shown here is derived from an EMBL/GenBank/DDBJ whole genome shotgun (WGS) entry which is preliminary data.</text>
</comment>
<dbReference type="AlphaFoldDB" id="A0A3B0F2E0"/>
<dbReference type="GO" id="GO:0003676">
    <property type="term" value="F:nucleic acid binding"/>
    <property type="evidence" value="ECO:0007669"/>
    <property type="project" value="InterPro"/>
</dbReference>
<dbReference type="EMBL" id="RBNH01000040">
    <property type="protein sequence ID" value="RKO19414.1"/>
    <property type="molecule type" value="Genomic_DNA"/>
</dbReference>
<evidence type="ECO:0000313" key="2">
    <source>
        <dbReference type="EMBL" id="RKO19414.1"/>
    </source>
</evidence>
<dbReference type="GO" id="GO:0015074">
    <property type="term" value="P:DNA integration"/>
    <property type="evidence" value="ECO:0007669"/>
    <property type="project" value="InterPro"/>
</dbReference>
<proteinExistence type="predicted"/>
<name>A0A3B0F2E0_PSEPS</name>
<reference evidence="2 3" key="1">
    <citation type="submission" date="2018-10" db="EMBL/GenBank/DDBJ databases">
        <title>Genome-guide identification and characterization of bacteria that degrade polycyclic aromatic hydrocarbons and resist hexavalent chromium simultaneously.</title>
        <authorList>
            <person name="Feng H."/>
        </authorList>
    </citation>
    <scope>NUCLEOTIDE SEQUENCE [LARGE SCALE GENOMIC DNA]</scope>
    <source>
        <strain evidence="2 3">J015</strain>
    </source>
</reference>
<dbReference type="InterPro" id="IPR036397">
    <property type="entry name" value="RNaseH_sf"/>
</dbReference>
<gene>
    <name evidence="2" type="ORF">D7Z96_20565</name>
</gene>